<feature type="transmembrane region" description="Helical" evidence="1">
    <location>
        <begin position="191"/>
        <end position="211"/>
    </location>
</feature>
<reference evidence="2 3" key="1">
    <citation type="submission" date="2020-02" db="EMBL/GenBank/DDBJ databases">
        <title>Draft genome sequence of two Spirosoma agri KCTC 52727 and Spirosoma terrae KCTC 52035.</title>
        <authorList>
            <person name="Rojas J."/>
            <person name="Ambika Manirajan B."/>
            <person name="Ratering S."/>
            <person name="Suarez C."/>
            <person name="Schnell S."/>
        </authorList>
    </citation>
    <scope>NUCLEOTIDE SEQUENCE [LARGE SCALE GENOMIC DNA]</scope>
    <source>
        <strain evidence="2 3">KCTC 52727</strain>
    </source>
</reference>
<gene>
    <name evidence="2" type="ORF">GK091_14785</name>
</gene>
<proteinExistence type="predicted"/>
<accession>A0A6M0IKJ7</accession>
<feature type="transmembrane region" description="Helical" evidence="1">
    <location>
        <begin position="6"/>
        <end position="25"/>
    </location>
</feature>
<comment type="caution">
    <text evidence="2">The sequence shown here is derived from an EMBL/GenBank/DDBJ whole genome shotgun (WGS) entry which is preliminary data.</text>
</comment>
<keyword evidence="1" id="KW-1133">Transmembrane helix</keyword>
<dbReference type="EMBL" id="JAAGNZ010000001">
    <property type="protein sequence ID" value="NEU68155.1"/>
    <property type="molecule type" value="Genomic_DNA"/>
</dbReference>
<keyword evidence="1" id="KW-0472">Membrane</keyword>
<name>A0A6M0IKJ7_9BACT</name>
<protein>
    <submittedName>
        <fullName evidence="2">Uncharacterized protein</fullName>
    </submittedName>
</protein>
<dbReference type="Proteomes" id="UP000477386">
    <property type="component" value="Unassembled WGS sequence"/>
</dbReference>
<keyword evidence="1" id="KW-0812">Transmembrane</keyword>
<evidence type="ECO:0000313" key="3">
    <source>
        <dbReference type="Proteomes" id="UP000477386"/>
    </source>
</evidence>
<feature type="transmembrane region" description="Helical" evidence="1">
    <location>
        <begin position="37"/>
        <end position="55"/>
    </location>
</feature>
<feature type="transmembrane region" description="Helical" evidence="1">
    <location>
        <begin position="61"/>
        <end position="80"/>
    </location>
</feature>
<feature type="transmembrane region" description="Helical" evidence="1">
    <location>
        <begin position="92"/>
        <end position="111"/>
    </location>
</feature>
<feature type="transmembrane region" description="Helical" evidence="1">
    <location>
        <begin position="153"/>
        <end position="179"/>
    </location>
</feature>
<dbReference type="AlphaFoldDB" id="A0A6M0IKJ7"/>
<sequence length="216" mass="25102">MERFLHWMLLNGSYVMIISLGVALVRRRFLQAELKYIGAFLLLSLVGEIVSLTLSKLHIPNLFLLHIYTLLEFNIIALFYRRFFSAFYPRWLIVVLLLVFNSFVVLNTLFFQPLTVFNTYPRGLESLMVIGLAILCFYKMLTELDIKHPETYPIFWINTGFLLYFAGSLILFLLANITIEQPNQSLSLMSWGLHSCLFVLMHLAISLGLWLSPNLR</sequence>
<organism evidence="2 3">
    <name type="scientific">Spirosoma agri</name>
    <dbReference type="NCBI Taxonomy" id="1987381"/>
    <lineage>
        <taxon>Bacteria</taxon>
        <taxon>Pseudomonadati</taxon>
        <taxon>Bacteroidota</taxon>
        <taxon>Cytophagia</taxon>
        <taxon>Cytophagales</taxon>
        <taxon>Cytophagaceae</taxon>
        <taxon>Spirosoma</taxon>
    </lineage>
</organism>
<feature type="transmembrane region" description="Helical" evidence="1">
    <location>
        <begin position="123"/>
        <end position="141"/>
    </location>
</feature>
<evidence type="ECO:0000313" key="2">
    <source>
        <dbReference type="EMBL" id="NEU68155.1"/>
    </source>
</evidence>
<evidence type="ECO:0000256" key="1">
    <source>
        <dbReference type="SAM" id="Phobius"/>
    </source>
</evidence>
<keyword evidence="3" id="KW-1185">Reference proteome</keyword>